<organism evidence="2 3">
    <name type="scientific">Nocardia amikacinitolerans</name>
    <dbReference type="NCBI Taxonomy" id="756689"/>
    <lineage>
        <taxon>Bacteria</taxon>
        <taxon>Bacillati</taxon>
        <taxon>Actinomycetota</taxon>
        <taxon>Actinomycetes</taxon>
        <taxon>Mycobacteriales</taxon>
        <taxon>Nocardiaceae</taxon>
        <taxon>Nocardia</taxon>
    </lineage>
</organism>
<sequence length="350" mass="35956">MEREMSDPHGDGFSEFAEELKLLAEAVLERVEPVLRRSATQGQPDWSACSWCPVCAAAALVRGEHHDVVAAIADHGTAIVTVLREALAGVPVDPLLPDDEDSENGVRHRHPGAGPRSAARHGAGDGSSRAGAARQPGDRRTGPGDRHDAEDLSGGRGTDASRAGDQHAAGHRSGGQGMGASGDGDRRAAGHRSDARSTDASQGGERHDAGARSGGPDTDTSRAGDRHGAEGGRGAGQRLGHQRMGSADRHEVGSVSGGRGTDSRRDGDGHGNAARSSGTQVPPGRRDNTEGDVRAEASRADNERGDSSPSTDASPDQRTTAPLSSDAHSAKRPAGSKRSGYVGIPVTIKA</sequence>
<protein>
    <submittedName>
        <fullName evidence="2">Uncharacterized protein</fullName>
    </submittedName>
</protein>
<proteinExistence type="predicted"/>
<evidence type="ECO:0000313" key="2">
    <source>
        <dbReference type="EMBL" id="SNY86611.1"/>
    </source>
</evidence>
<feature type="compositionally biased region" description="Basic and acidic residues" evidence="1">
    <location>
        <begin position="219"/>
        <end position="230"/>
    </location>
</feature>
<feature type="compositionally biased region" description="Low complexity" evidence="1">
    <location>
        <begin position="116"/>
        <end position="134"/>
    </location>
</feature>
<feature type="compositionally biased region" description="Polar residues" evidence="1">
    <location>
        <begin position="307"/>
        <end position="327"/>
    </location>
</feature>
<feature type="compositionally biased region" description="Basic and acidic residues" evidence="1">
    <location>
        <begin position="183"/>
        <end position="197"/>
    </location>
</feature>
<dbReference type="AlphaFoldDB" id="A0A285LTC8"/>
<reference evidence="2 3" key="1">
    <citation type="submission" date="2017-09" db="EMBL/GenBank/DDBJ databases">
        <authorList>
            <person name="Ehlers B."/>
            <person name="Leendertz F.H."/>
        </authorList>
    </citation>
    <scope>NUCLEOTIDE SEQUENCE [LARGE SCALE GENOMIC DNA]</scope>
    <source>
        <strain evidence="2 3">DSM 45537</strain>
    </source>
</reference>
<keyword evidence="3" id="KW-1185">Reference proteome</keyword>
<name>A0A285LTC8_9NOCA</name>
<dbReference type="EMBL" id="OBEG01000003">
    <property type="protein sequence ID" value="SNY86611.1"/>
    <property type="molecule type" value="Genomic_DNA"/>
</dbReference>
<feature type="region of interest" description="Disordered" evidence="1">
    <location>
        <begin position="94"/>
        <end position="350"/>
    </location>
</feature>
<feature type="compositionally biased region" description="Basic and acidic residues" evidence="1">
    <location>
        <begin position="136"/>
        <end position="150"/>
    </location>
</feature>
<dbReference type="Proteomes" id="UP000219565">
    <property type="component" value="Unassembled WGS sequence"/>
</dbReference>
<evidence type="ECO:0000256" key="1">
    <source>
        <dbReference type="SAM" id="MobiDB-lite"/>
    </source>
</evidence>
<evidence type="ECO:0000313" key="3">
    <source>
        <dbReference type="Proteomes" id="UP000219565"/>
    </source>
</evidence>
<feature type="compositionally biased region" description="Basic and acidic residues" evidence="1">
    <location>
        <begin position="284"/>
        <end position="306"/>
    </location>
</feature>
<gene>
    <name evidence="2" type="ORF">SAMN04244553_3839</name>
</gene>
<feature type="compositionally biased region" description="Gly residues" evidence="1">
    <location>
        <begin position="172"/>
        <end position="182"/>
    </location>
</feature>
<dbReference type="STRING" id="1379680.GCA_001612615_03228"/>
<accession>A0A285LTC8</accession>